<name>A0A5M3W978_9ACTN</name>
<dbReference type="Proteomes" id="UP000334990">
    <property type="component" value="Unassembled WGS sequence"/>
</dbReference>
<gene>
    <name evidence="1" type="ORF">Acor_76950</name>
</gene>
<reference evidence="1 2" key="1">
    <citation type="submission" date="2019-10" db="EMBL/GenBank/DDBJ databases">
        <title>Whole genome shotgun sequence of Acrocarpospora corrugata NBRC 13972.</title>
        <authorList>
            <person name="Ichikawa N."/>
            <person name="Kimura A."/>
            <person name="Kitahashi Y."/>
            <person name="Komaki H."/>
            <person name="Oguchi A."/>
        </authorList>
    </citation>
    <scope>NUCLEOTIDE SEQUENCE [LARGE SCALE GENOMIC DNA]</scope>
    <source>
        <strain evidence="1 2">NBRC 13972</strain>
    </source>
</reference>
<organism evidence="1 2">
    <name type="scientific">Acrocarpospora corrugata</name>
    <dbReference type="NCBI Taxonomy" id="35763"/>
    <lineage>
        <taxon>Bacteria</taxon>
        <taxon>Bacillati</taxon>
        <taxon>Actinomycetota</taxon>
        <taxon>Actinomycetes</taxon>
        <taxon>Streptosporangiales</taxon>
        <taxon>Streptosporangiaceae</taxon>
        <taxon>Acrocarpospora</taxon>
    </lineage>
</organism>
<evidence type="ECO:0000313" key="1">
    <source>
        <dbReference type="EMBL" id="GES05627.1"/>
    </source>
</evidence>
<accession>A0A5M3W978</accession>
<sequence>MKVTIKTVYAITSIKPGRATPARTGELMLGHWQVETLHHIRDVTYAEDAARAAEPHPAPWPPFRNLAIGLIGAIGWSNVAEATEHYRANPAHALQWFGSTM</sequence>
<protein>
    <recommendedName>
        <fullName evidence="3">Transposase IS4-like domain-containing protein</fullName>
    </recommendedName>
</protein>
<proteinExistence type="predicted"/>
<dbReference type="EMBL" id="BLAD01000106">
    <property type="protein sequence ID" value="GES05627.1"/>
    <property type="molecule type" value="Genomic_DNA"/>
</dbReference>
<evidence type="ECO:0000313" key="2">
    <source>
        <dbReference type="Proteomes" id="UP000334990"/>
    </source>
</evidence>
<dbReference type="AlphaFoldDB" id="A0A5M3W978"/>
<keyword evidence="2" id="KW-1185">Reference proteome</keyword>
<comment type="caution">
    <text evidence="1">The sequence shown here is derived from an EMBL/GenBank/DDBJ whole genome shotgun (WGS) entry which is preliminary data.</text>
</comment>
<dbReference type="RefSeq" id="WP_155341608.1">
    <property type="nucleotide sequence ID" value="NZ_BAAABN010000018.1"/>
</dbReference>
<evidence type="ECO:0008006" key="3">
    <source>
        <dbReference type="Google" id="ProtNLM"/>
    </source>
</evidence>
<dbReference type="OrthoDB" id="3867913at2"/>